<organism evidence="6 7">
    <name type="scientific">Streptomyces botrytidirepellens</name>
    <dbReference type="NCBI Taxonomy" id="2486417"/>
    <lineage>
        <taxon>Bacteria</taxon>
        <taxon>Bacillati</taxon>
        <taxon>Actinomycetota</taxon>
        <taxon>Actinomycetes</taxon>
        <taxon>Kitasatosporales</taxon>
        <taxon>Streptomycetaceae</taxon>
        <taxon>Streptomyces</taxon>
    </lineage>
</organism>
<dbReference type="InterPro" id="IPR051786">
    <property type="entry name" value="ASN_synthetase/amidase"/>
</dbReference>
<dbReference type="SUPFAM" id="SSF52402">
    <property type="entry name" value="Adenine nucleotide alpha hydrolases-like"/>
    <property type="match status" value="1"/>
</dbReference>
<dbReference type="Pfam" id="PF00733">
    <property type="entry name" value="Asn_synthase"/>
    <property type="match status" value="1"/>
</dbReference>
<dbReference type="GO" id="GO:0006529">
    <property type="term" value="P:asparagine biosynthetic process"/>
    <property type="evidence" value="ECO:0007669"/>
    <property type="project" value="UniProtKB-KW"/>
</dbReference>
<reference evidence="6 7" key="1">
    <citation type="submission" date="2018-11" db="EMBL/GenBank/DDBJ databases">
        <title>The Potential of Streptomyces as Biocontrol Agents against the Tomato grey mould, Botrytis cinerea (Gray mold) Frontiers in Microbiology.</title>
        <authorList>
            <person name="Li D."/>
        </authorList>
    </citation>
    <scope>NUCLEOTIDE SEQUENCE [LARGE SCALE GENOMIC DNA]</scope>
    <source>
        <strain evidence="6 7">NEAU-LD23</strain>
    </source>
</reference>
<gene>
    <name evidence="6" type="ORF">EEJ42_45080</name>
</gene>
<accession>A0A3M8SN60</accession>
<evidence type="ECO:0000256" key="2">
    <source>
        <dbReference type="ARBA" id="ARBA00012737"/>
    </source>
</evidence>
<keyword evidence="7" id="KW-1185">Reference proteome</keyword>
<dbReference type="AlphaFoldDB" id="A0A3M8SN60"/>
<evidence type="ECO:0000256" key="1">
    <source>
        <dbReference type="ARBA" id="ARBA00005187"/>
    </source>
</evidence>
<dbReference type="PANTHER" id="PTHR43284:SF1">
    <property type="entry name" value="ASPARAGINE SYNTHETASE"/>
    <property type="match status" value="1"/>
</dbReference>
<evidence type="ECO:0000313" key="6">
    <source>
        <dbReference type="EMBL" id="RNF82771.1"/>
    </source>
</evidence>
<comment type="pathway">
    <text evidence="1">Amino-acid biosynthesis; L-asparagine biosynthesis; L-asparagine from L-aspartate (L-Gln route): step 1/1.</text>
</comment>
<evidence type="ECO:0000313" key="7">
    <source>
        <dbReference type="Proteomes" id="UP000275401"/>
    </source>
</evidence>
<keyword evidence="3" id="KW-0028">Amino-acid biosynthesis</keyword>
<comment type="catalytic activity">
    <reaction evidence="4">
        <text>L-aspartate + L-glutamine + ATP + H2O = L-asparagine + L-glutamate + AMP + diphosphate + H(+)</text>
        <dbReference type="Rhea" id="RHEA:12228"/>
        <dbReference type="ChEBI" id="CHEBI:15377"/>
        <dbReference type="ChEBI" id="CHEBI:15378"/>
        <dbReference type="ChEBI" id="CHEBI:29985"/>
        <dbReference type="ChEBI" id="CHEBI:29991"/>
        <dbReference type="ChEBI" id="CHEBI:30616"/>
        <dbReference type="ChEBI" id="CHEBI:33019"/>
        <dbReference type="ChEBI" id="CHEBI:58048"/>
        <dbReference type="ChEBI" id="CHEBI:58359"/>
        <dbReference type="ChEBI" id="CHEBI:456215"/>
        <dbReference type="EC" id="6.3.5.4"/>
    </reaction>
</comment>
<dbReference type="RefSeq" id="WP_123107928.1">
    <property type="nucleotide sequence ID" value="NZ_RIBZ01000852.1"/>
</dbReference>
<dbReference type="Gene3D" id="3.40.50.620">
    <property type="entry name" value="HUPs"/>
    <property type="match status" value="2"/>
</dbReference>
<keyword evidence="3" id="KW-0061">Asparagine biosynthesis</keyword>
<dbReference type="InterPro" id="IPR001962">
    <property type="entry name" value="Asn_synthase"/>
</dbReference>
<dbReference type="EMBL" id="RIBZ01000852">
    <property type="protein sequence ID" value="RNF82771.1"/>
    <property type="molecule type" value="Genomic_DNA"/>
</dbReference>
<evidence type="ECO:0000256" key="4">
    <source>
        <dbReference type="ARBA" id="ARBA00048741"/>
    </source>
</evidence>
<dbReference type="PANTHER" id="PTHR43284">
    <property type="entry name" value="ASPARAGINE SYNTHETASE (GLUTAMINE-HYDROLYZING)"/>
    <property type="match status" value="1"/>
</dbReference>
<evidence type="ECO:0000256" key="3">
    <source>
        <dbReference type="ARBA" id="ARBA00022888"/>
    </source>
</evidence>
<feature type="domain" description="Asparagine synthetase" evidence="5">
    <location>
        <begin position="209"/>
        <end position="594"/>
    </location>
</feature>
<protein>
    <recommendedName>
        <fullName evidence="2">asparagine synthase (glutamine-hydrolyzing)</fullName>
        <ecNumber evidence="2">6.3.5.4</ecNumber>
    </recommendedName>
</protein>
<dbReference type="Proteomes" id="UP000275401">
    <property type="component" value="Unassembled WGS sequence"/>
</dbReference>
<comment type="caution">
    <text evidence="6">The sequence shown here is derived from an EMBL/GenBank/DDBJ whole genome shotgun (WGS) entry which is preliminary data.</text>
</comment>
<proteinExistence type="predicted"/>
<sequence>MRYRTGFVVFPDQPETSLLDDVCPFEAPRLIPHPSGRPWVVGSWEADEVRQAAAGPVRVVVIGVCPVTTARLTELCLRVRTLSDVDALARELPGSHHLLAAVDGSVRVQGSHSGLRQVFHTRLGDLTVAADRADALASMTGAGVDERTLAARVVCGGMLPPPLADRSLWSGVATVPHDHCLVLEPHRAREERWWQAPEPALSLPEGAAKLRTALVTAVDGRQTNGEPLGADLSGGMDSTSLCFLAARHTPDLSTFRWAEADAGNDDTYFAAEAARSLPGAHHLVVGQHELPPVFADPQAPADTERPYLYTRTLKRMRYSAHLLSEHGVRWHLAGHGADELFSRFPGYLHRLARRRPLTAVRHLRGHRALQRWPWTETLTQLVRGGGVPGWWDAQADRLTQPPPSRRAPSLGWGLTALRAPVWATGQAVDAARQALRETAEYAEPFARDRGQHQFLAALRTTAPAYRQLSRLFETAGVRLHLPYLDDRVVEAALAVRLHERVTPWRYKPLLAASMRGLVPDVVLNRTTKGDFSADLRAGRRRNLSALLDVFSDSLLADMGMIDVDALRSHLLTPHADSSRDIGVEQLLGCETWVRVARQLPVHRGRQ</sequence>
<name>A0A3M8SN60_9ACTN</name>
<dbReference type="GO" id="GO:0004066">
    <property type="term" value="F:asparagine synthase (glutamine-hydrolyzing) activity"/>
    <property type="evidence" value="ECO:0007669"/>
    <property type="project" value="UniProtKB-EC"/>
</dbReference>
<evidence type="ECO:0000259" key="5">
    <source>
        <dbReference type="Pfam" id="PF00733"/>
    </source>
</evidence>
<dbReference type="EC" id="6.3.5.4" evidence="2"/>
<dbReference type="InterPro" id="IPR014729">
    <property type="entry name" value="Rossmann-like_a/b/a_fold"/>
</dbReference>